<evidence type="ECO:0000313" key="2">
    <source>
        <dbReference type="Proteomes" id="UP000294299"/>
    </source>
</evidence>
<dbReference type="AlphaFoldDB" id="A0A484IDA2"/>
<accession>A0A484IDA2</accession>
<name>A0A484IDA2_9ARCH</name>
<dbReference type="KEGG" id="nfn:NFRAN_1705"/>
<keyword evidence="2" id="KW-1185">Reference proteome</keyword>
<sequence>MPIKYLLKNLFLFLGEFSTMGIYWTKFDVNSNNCVFTNDLGGSYHSIQKNK</sequence>
<dbReference type="EMBL" id="LR216287">
    <property type="protein sequence ID" value="VFJ14027.1"/>
    <property type="molecule type" value="Genomic_DNA"/>
</dbReference>
<gene>
    <name evidence="1" type="ORF">NFRAN_1705</name>
</gene>
<evidence type="ECO:0000313" key="1">
    <source>
        <dbReference type="EMBL" id="VFJ14027.1"/>
    </source>
</evidence>
<protein>
    <submittedName>
        <fullName evidence="1">Uncharacterized protein</fullName>
    </submittedName>
</protein>
<dbReference type="Proteomes" id="UP000294299">
    <property type="component" value="Chromosome NFRAN"/>
</dbReference>
<proteinExistence type="predicted"/>
<organism evidence="1 2">
    <name type="scientific">Candidatus Nitrosocosmicus franklandianus</name>
    <dbReference type="NCBI Taxonomy" id="1798806"/>
    <lineage>
        <taxon>Archaea</taxon>
        <taxon>Nitrososphaerota</taxon>
        <taxon>Nitrososphaeria</taxon>
        <taxon>Nitrososphaerales</taxon>
        <taxon>Nitrososphaeraceae</taxon>
        <taxon>Candidatus Nitrosocosmicus</taxon>
    </lineage>
</organism>
<reference evidence="1 2" key="1">
    <citation type="submission" date="2019-02" db="EMBL/GenBank/DDBJ databases">
        <authorList>
            <person name="Lehtovirta-Morley E L."/>
        </authorList>
    </citation>
    <scope>NUCLEOTIDE SEQUENCE [LARGE SCALE GENOMIC DNA]</scope>
    <source>
        <strain evidence="1">NFRAN1</strain>
    </source>
</reference>